<reference evidence="1" key="1">
    <citation type="submission" date="2023-11" db="EMBL/GenBank/DDBJ databases">
        <title>Gracilibacillus pellucida a moderately halophilic bacterium isolated from saline soil in Xinjiang province.</title>
        <authorList>
            <person name="Zhang Z."/>
            <person name="Tan F."/>
            <person name="Wang Y."/>
            <person name="Xia M."/>
        </authorList>
    </citation>
    <scope>NUCLEOTIDE SEQUENCE</scope>
    <source>
        <strain evidence="1">S3-1-1</strain>
    </source>
</reference>
<accession>A0ACC6M560</accession>
<evidence type="ECO:0000313" key="1">
    <source>
        <dbReference type="EMBL" id="MDX8046043.1"/>
    </source>
</evidence>
<proteinExistence type="predicted"/>
<comment type="caution">
    <text evidence="1">The sequence shown here is derived from an EMBL/GenBank/DDBJ whole genome shotgun (WGS) entry which is preliminary data.</text>
</comment>
<gene>
    <name evidence="1" type="ORF">SH601_08580</name>
</gene>
<sequence length="528" mass="61440">MKIAANILVENMHFFDSLPIGLIIVNNKGDVSFMNKFAEETIDINDEITQMPIKSLLEDDCINEVKQSFQSMEKTDRLINNDKEVVTRYFPYTNNDGQLLGTVILLEPLTTFEQRVSQLTDMDTLKAVIHELTFGSNTEFRVVLKDGGEWLTSRVWWEEVKRISPFAVEWVHKLATTAIDTRREIRESYQDDTFISHHVELVSKPIQVQGKLVGCIQFLHVDNLNEQEEELKLVQSMIRKLEKTHVLEDIIGHSPAINIVREQVKLYAKLDTPILIKGEKGTGKNMVAKVVHSLSERKSHPFVTCYFSELLEVSLFEEKLEYVRDKGENGTIYFCINAVIPFERQKQLLMFIEEVSSSIVFSTSLDLVPTDWFMPLYEAIQRYPIIVPALKDRREDIPVLANVFLINLNKFYHTNIEKIDQEVLDYWQTLDWPGNIAQLEREMDDVVKKIDVFTKVITKQHITLEEQPNLLSRDMPLQEAMDQYEKEYIYQSLLRNNFNKTKTAKLLGVSVRNLYYKMDKYKIDRGAP</sequence>
<dbReference type="EMBL" id="JAWZSR010000004">
    <property type="protein sequence ID" value="MDX8046043.1"/>
    <property type="molecule type" value="Genomic_DNA"/>
</dbReference>
<protein>
    <submittedName>
        <fullName evidence="1">Sigma 54-interacting transcriptional regulator</fullName>
    </submittedName>
</protein>
<dbReference type="Proteomes" id="UP001277972">
    <property type="component" value="Unassembled WGS sequence"/>
</dbReference>
<name>A0ACC6M560_9BACI</name>
<keyword evidence="2" id="KW-1185">Reference proteome</keyword>
<organism evidence="1 2">
    <name type="scientific">Gracilibacillus pellucidus</name>
    <dbReference type="NCBI Taxonomy" id="3095368"/>
    <lineage>
        <taxon>Bacteria</taxon>
        <taxon>Bacillati</taxon>
        <taxon>Bacillota</taxon>
        <taxon>Bacilli</taxon>
        <taxon>Bacillales</taxon>
        <taxon>Bacillaceae</taxon>
        <taxon>Gracilibacillus</taxon>
    </lineage>
</organism>
<evidence type="ECO:0000313" key="2">
    <source>
        <dbReference type="Proteomes" id="UP001277972"/>
    </source>
</evidence>